<keyword evidence="6" id="KW-1185">Reference proteome</keyword>
<dbReference type="InterPro" id="IPR029058">
    <property type="entry name" value="AB_hydrolase_fold"/>
</dbReference>
<keyword evidence="3" id="KW-0378">Hydrolase</keyword>
<dbReference type="KEGG" id="plon:Pla110_00380"/>
<dbReference type="EMBL" id="CP036281">
    <property type="protein sequence ID" value="QDU78337.1"/>
    <property type="molecule type" value="Genomic_DNA"/>
</dbReference>
<sequence length="426" mass="47936">MNYRSLFFLFSCMSIMSIDSQITSAGDLPPVSELPVQKELPDPFVTLDGRKITTPEEWNEIRRPELLELFSHYMYGYSPEEVEVKFTEDAPPTEVLNGKAILKQIAISFPQLKSENAPQIHLALFLPNQPDHKSPVFLAVNKCGNHTVIPDEAILTFPTTNLHSYCDNPEKGDRGAQLDYWCLEYLIDRGYGFATCHVNNIDPDTNDFTDGVHPHFKDIKGPVESHWGTIAAWAWGLHRCVDYLLTDEQVNPECIAVTGHSRRGKTALWAAATDERIALCIPHQSGTGGMALSRNNDQETVKRINDVFPHWFNDTFTQFNDNEAQIPFDQHLLVALVAPRPLMETSGLKDVWANYDSSIKGIREADQVYKFLGAEGIKGDGIINGGPVTAENVGNLAQYRLDTKHVLELDYWKGILDFADLQFKTK</sequence>
<dbReference type="SUPFAM" id="SSF53474">
    <property type="entry name" value="alpha/beta-Hydrolases"/>
    <property type="match status" value="1"/>
</dbReference>
<evidence type="ECO:0000313" key="6">
    <source>
        <dbReference type="Proteomes" id="UP000317178"/>
    </source>
</evidence>
<dbReference type="InterPro" id="IPR054579">
    <property type="entry name" value="GCE-like_dom"/>
</dbReference>
<feature type="domain" description="4-O-methyl-glucuronoyl methylesterase-like" evidence="4">
    <location>
        <begin position="225"/>
        <end position="373"/>
    </location>
</feature>
<protein>
    <recommendedName>
        <fullName evidence="4">4-O-methyl-glucuronoyl methylesterase-like domain-containing protein</fullName>
    </recommendedName>
</protein>
<keyword evidence="2" id="KW-0732">Signal</keyword>
<dbReference type="PANTHER" id="PTHR47381:SF3">
    <property type="entry name" value="ALPHA_BETA-HYDROLASES SUPERFAMILY PROTEIN"/>
    <property type="match status" value="1"/>
</dbReference>
<dbReference type="PANTHER" id="PTHR47381">
    <property type="entry name" value="ALPHA/BETA-HYDROLASES SUPERFAMILY PROTEIN"/>
    <property type="match status" value="1"/>
</dbReference>
<evidence type="ECO:0000256" key="2">
    <source>
        <dbReference type="ARBA" id="ARBA00022729"/>
    </source>
</evidence>
<name>A0A518CGJ5_9PLAN</name>
<evidence type="ECO:0000256" key="3">
    <source>
        <dbReference type="ARBA" id="ARBA00022801"/>
    </source>
</evidence>
<evidence type="ECO:0000313" key="5">
    <source>
        <dbReference type="EMBL" id="QDU78337.1"/>
    </source>
</evidence>
<dbReference type="Proteomes" id="UP000317178">
    <property type="component" value="Chromosome"/>
</dbReference>
<accession>A0A518CGJ5</accession>
<dbReference type="RefSeq" id="WP_197440405.1">
    <property type="nucleotide sequence ID" value="NZ_CP036281.1"/>
</dbReference>
<proteinExistence type="predicted"/>
<evidence type="ECO:0000256" key="1">
    <source>
        <dbReference type="ARBA" id="ARBA00022487"/>
    </source>
</evidence>
<keyword evidence="1" id="KW-0719">Serine esterase</keyword>
<dbReference type="Pfam" id="PF22244">
    <property type="entry name" value="GCE_fung"/>
    <property type="match status" value="1"/>
</dbReference>
<dbReference type="GO" id="GO:0052689">
    <property type="term" value="F:carboxylic ester hydrolase activity"/>
    <property type="evidence" value="ECO:0007669"/>
    <property type="project" value="UniProtKB-KW"/>
</dbReference>
<dbReference type="AlphaFoldDB" id="A0A518CGJ5"/>
<dbReference type="Gene3D" id="3.40.50.1820">
    <property type="entry name" value="alpha/beta hydrolase"/>
    <property type="match status" value="1"/>
</dbReference>
<evidence type="ECO:0000259" key="4">
    <source>
        <dbReference type="Pfam" id="PF22244"/>
    </source>
</evidence>
<organism evidence="5 6">
    <name type="scientific">Polystyrenella longa</name>
    <dbReference type="NCBI Taxonomy" id="2528007"/>
    <lineage>
        <taxon>Bacteria</taxon>
        <taxon>Pseudomonadati</taxon>
        <taxon>Planctomycetota</taxon>
        <taxon>Planctomycetia</taxon>
        <taxon>Planctomycetales</taxon>
        <taxon>Planctomycetaceae</taxon>
        <taxon>Polystyrenella</taxon>
    </lineage>
</organism>
<gene>
    <name evidence="5" type="ORF">Pla110_00380</name>
</gene>
<reference evidence="5 6" key="1">
    <citation type="submission" date="2019-02" db="EMBL/GenBank/DDBJ databases">
        <title>Deep-cultivation of Planctomycetes and their phenomic and genomic characterization uncovers novel biology.</title>
        <authorList>
            <person name="Wiegand S."/>
            <person name="Jogler M."/>
            <person name="Boedeker C."/>
            <person name="Pinto D."/>
            <person name="Vollmers J."/>
            <person name="Rivas-Marin E."/>
            <person name="Kohn T."/>
            <person name="Peeters S.H."/>
            <person name="Heuer A."/>
            <person name="Rast P."/>
            <person name="Oberbeckmann S."/>
            <person name="Bunk B."/>
            <person name="Jeske O."/>
            <person name="Meyerdierks A."/>
            <person name="Storesund J.E."/>
            <person name="Kallscheuer N."/>
            <person name="Luecker S."/>
            <person name="Lage O.M."/>
            <person name="Pohl T."/>
            <person name="Merkel B.J."/>
            <person name="Hornburger P."/>
            <person name="Mueller R.-W."/>
            <person name="Bruemmer F."/>
            <person name="Labrenz M."/>
            <person name="Spormann A.M."/>
            <person name="Op den Camp H."/>
            <person name="Overmann J."/>
            <person name="Amann R."/>
            <person name="Jetten M.S.M."/>
            <person name="Mascher T."/>
            <person name="Medema M.H."/>
            <person name="Devos D.P."/>
            <person name="Kaster A.-K."/>
            <person name="Ovreas L."/>
            <person name="Rohde M."/>
            <person name="Galperin M.Y."/>
            <person name="Jogler C."/>
        </authorList>
    </citation>
    <scope>NUCLEOTIDE SEQUENCE [LARGE SCALE GENOMIC DNA]</scope>
    <source>
        <strain evidence="5 6">Pla110</strain>
    </source>
</reference>